<organism evidence="3 4">
    <name type="scientific">Dyadobacter fermentans</name>
    <dbReference type="NCBI Taxonomy" id="94254"/>
    <lineage>
        <taxon>Bacteria</taxon>
        <taxon>Pseudomonadati</taxon>
        <taxon>Bacteroidota</taxon>
        <taxon>Cytophagia</taxon>
        <taxon>Cytophagales</taxon>
        <taxon>Spirosomataceae</taxon>
        <taxon>Dyadobacter</taxon>
    </lineage>
</organism>
<dbReference type="GO" id="GO:0008233">
    <property type="term" value="F:peptidase activity"/>
    <property type="evidence" value="ECO:0007669"/>
    <property type="project" value="UniProtKB-KW"/>
</dbReference>
<keyword evidence="1" id="KW-0812">Transmembrane</keyword>
<comment type="caution">
    <text evidence="3">The sequence shown here is derived from an EMBL/GenBank/DDBJ whole genome shotgun (WGS) entry which is preliminary data.</text>
</comment>
<dbReference type="Proteomes" id="UP001264980">
    <property type="component" value="Unassembled WGS sequence"/>
</dbReference>
<dbReference type="EMBL" id="JAVDTI010000006">
    <property type="protein sequence ID" value="MDR6808151.1"/>
    <property type="molecule type" value="Genomic_DNA"/>
</dbReference>
<name>A0ABU1R407_9BACT</name>
<feature type="transmembrane region" description="Helical" evidence="1">
    <location>
        <begin position="20"/>
        <end position="48"/>
    </location>
</feature>
<keyword evidence="1" id="KW-1133">Transmembrane helix</keyword>
<dbReference type="PANTHER" id="PTHR36435:SF1">
    <property type="entry name" value="CAAX AMINO TERMINAL PROTEASE FAMILY PROTEIN"/>
    <property type="match status" value="1"/>
</dbReference>
<evidence type="ECO:0000313" key="3">
    <source>
        <dbReference type="EMBL" id="MDR6808151.1"/>
    </source>
</evidence>
<proteinExistence type="predicted"/>
<feature type="transmembrane region" description="Helical" evidence="1">
    <location>
        <begin position="210"/>
        <end position="232"/>
    </location>
</feature>
<feature type="transmembrane region" description="Helical" evidence="1">
    <location>
        <begin position="287"/>
        <end position="306"/>
    </location>
</feature>
<dbReference type="GO" id="GO:0006508">
    <property type="term" value="P:proteolysis"/>
    <property type="evidence" value="ECO:0007669"/>
    <property type="project" value="UniProtKB-KW"/>
</dbReference>
<keyword evidence="1" id="KW-0472">Membrane</keyword>
<dbReference type="PANTHER" id="PTHR36435">
    <property type="entry name" value="SLR1288 PROTEIN"/>
    <property type="match status" value="1"/>
</dbReference>
<feature type="transmembrane region" description="Helical" evidence="1">
    <location>
        <begin position="166"/>
        <end position="190"/>
    </location>
</feature>
<keyword evidence="3" id="KW-0645">Protease</keyword>
<evidence type="ECO:0000256" key="1">
    <source>
        <dbReference type="SAM" id="Phobius"/>
    </source>
</evidence>
<reference evidence="3 4" key="1">
    <citation type="submission" date="2023-07" db="EMBL/GenBank/DDBJ databases">
        <title>Sorghum-associated microbial communities from plants grown in Nebraska, USA.</title>
        <authorList>
            <person name="Schachtman D."/>
        </authorList>
    </citation>
    <scope>NUCLEOTIDE SEQUENCE [LARGE SCALE GENOMIC DNA]</scope>
    <source>
        <strain evidence="3 4">BE57</strain>
    </source>
</reference>
<protein>
    <submittedName>
        <fullName evidence="3">Membrane protease YdiL (CAAX protease family)</fullName>
    </submittedName>
</protein>
<feature type="transmembrane region" description="Helical" evidence="1">
    <location>
        <begin position="111"/>
        <end position="130"/>
    </location>
</feature>
<evidence type="ECO:0000313" key="4">
    <source>
        <dbReference type="Proteomes" id="UP001264980"/>
    </source>
</evidence>
<feature type="transmembrane region" description="Helical" evidence="1">
    <location>
        <begin position="244"/>
        <end position="267"/>
    </location>
</feature>
<feature type="transmembrane region" description="Helical" evidence="1">
    <location>
        <begin position="69"/>
        <end position="96"/>
    </location>
</feature>
<dbReference type="Pfam" id="PF02517">
    <property type="entry name" value="Rce1-like"/>
    <property type="match status" value="1"/>
</dbReference>
<feature type="domain" description="CAAX prenyl protease 2/Lysostaphin resistance protein A-like" evidence="2">
    <location>
        <begin position="175"/>
        <end position="263"/>
    </location>
</feature>
<dbReference type="RefSeq" id="WP_309989432.1">
    <property type="nucleotide sequence ID" value="NZ_JAVDTI010000006.1"/>
</dbReference>
<sequence>MQNSNPNLVVSRVPGTWGSLLVLVGFMLIGMAVGNVLAVMVLAVYLGADTESVTALLTQLFAEPEKIPNGWNALMIMQGTVHFFSYLLPTLIYWFYIERRTISDLSTERKPVWYIWVLAFLLVLAFIPANSKFIEWNQAMDLPDALSGLEKWMRDKEDQLSVMTEFLTSYTSFGQLLIALFVVTVLPALGEEILFRGVVQTKLLQELRNVHVAIWVSAAIFSAIHFQFYGFLPRMMLGALFGYLYYWTGNLWVAILAHFVNNGFVLVMMYLHNVGLVEINIEEAKSMPLMLITASVAVSAGILGVIRKNGREAGTSASRNI</sequence>
<keyword evidence="4" id="KW-1185">Reference proteome</keyword>
<keyword evidence="3" id="KW-0378">Hydrolase</keyword>
<evidence type="ECO:0000259" key="2">
    <source>
        <dbReference type="Pfam" id="PF02517"/>
    </source>
</evidence>
<gene>
    <name evidence="3" type="ORF">J2W84_005213</name>
</gene>
<accession>A0ABU1R407</accession>
<dbReference type="InterPro" id="IPR052710">
    <property type="entry name" value="CAAX_protease"/>
</dbReference>
<dbReference type="InterPro" id="IPR003675">
    <property type="entry name" value="Rce1/LyrA-like_dom"/>
</dbReference>